<feature type="transmembrane region" description="Helical" evidence="6">
    <location>
        <begin position="345"/>
        <end position="366"/>
    </location>
</feature>
<comment type="caution">
    <text evidence="8">The sequence shown here is derived from an EMBL/GenBank/DDBJ whole genome shotgun (WGS) entry which is preliminary data.</text>
</comment>
<feature type="transmembrane region" description="Helical" evidence="6">
    <location>
        <begin position="16"/>
        <end position="40"/>
    </location>
</feature>
<comment type="subcellular location">
    <subcellularLocation>
        <location evidence="1">Cell membrane</location>
        <topology evidence="1">Multi-pass membrane protein</topology>
    </subcellularLocation>
</comment>
<evidence type="ECO:0000256" key="4">
    <source>
        <dbReference type="ARBA" id="ARBA00022989"/>
    </source>
</evidence>
<evidence type="ECO:0000259" key="7">
    <source>
        <dbReference type="PROSITE" id="PS50850"/>
    </source>
</evidence>
<evidence type="ECO:0000256" key="1">
    <source>
        <dbReference type="ARBA" id="ARBA00004651"/>
    </source>
</evidence>
<name>A0ABT6CW33_9MICC</name>
<dbReference type="PROSITE" id="PS50850">
    <property type="entry name" value="MFS"/>
    <property type="match status" value="1"/>
</dbReference>
<dbReference type="EMBL" id="JAROKN010000027">
    <property type="protein sequence ID" value="MDF9278275.1"/>
    <property type="molecule type" value="Genomic_DNA"/>
</dbReference>
<accession>A0ABT6CW33</accession>
<dbReference type="PANTHER" id="PTHR43124">
    <property type="entry name" value="PURINE EFFLUX PUMP PBUE"/>
    <property type="match status" value="1"/>
</dbReference>
<feature type="transmembrane region" description="Helical" evidence="6">
    <location>
        <begin position="143"/>
        <end position="165"/>
    </location>
</feature>
<evidence type="ECO:0000256" key="6">
    <source>
        <dbReference type="SAM" id="Phobius"/>
    </source>
</evidence>
<evidence type="ECO:0000313" key="8">
    <source>
        <dbReference type="EMBL" id="MDF9278275.1"/>
    </source>
</evidence>
<dbReference type="CDD" id="cd17324">
    <property type="entry name" value="MFS_NepI_like"/>
    <property type="match status" value="1"/>
</dbReference>
<feature type="transmembrane region" description="Helical" evidence="6">
    <location>
        <begin position="306"/>
        <end position="324"/>
    </location>
</feature>
<gene>
    <name evidence="8" type="ORF">P4U43_10790</name>
</gene>
<dbReference type="InterPro" id="IPR036259">
    <property type="entry name" value="MFS_trans_sf"/>
</dbReference>
<dbReference type="SUPFAM" id="SSF103473">
    <property type="entry name" value="MFS general substrate transporter"/>
    <property type="match status" value="1"/>
</dbReference>
<dbReference type="PANTHER" id="PTHR43124:SF3">
    <property type="entry name" value="CHLORAMPHENICOL EFFLUX PUMP RV0191"/>
    <property type="match status" value="1"/>
</dbReference>
<feature type="transmembrane region" description="Helical" evidence="6">
    <location>
        <begin position="250"/>
        <end position="269"/>
    </location>
</feature>
<feature type="transmembrane region" description="Helical" evidence="6">
    <location>
        <begin position="171"/>
        <end position="193"/>
    </location>
</feature>
<dbReference type="RefSeq" id="WP_277358743.1">
    <property type="nucleotide sequence ID" value="NZ_JAROKN010000027.1"/>
</dbReference>
<keyword evidence="3 6" id="KW-0812">Transmembrane</keyword>
<feature type="transmembrane region" description="Helical" evidence="6">
    <location>
        <begin position="110"/>
        <end position="131"/>
    </location>
</feature>
<protein>
    <submittedName>
        <fullName evidence="8">MFS transporter</fullName>
    </submittedName>
</protein>
<feature type="transmembrane region" description="Helical" evidence="6">
    <location>
        <begin position="372"/>
        <end position="390"/>
    </location>
</feature>
<dbReference type="InterPro" id="IPR011701">
    <property type="entry name" value="MFS"/>
</dbReference>
<keyword evidence="2" id="KW-1003">Cell membrane</keyword>
<feature type="transmembrane region" description="Helical" evidence="6">
    <location>
        <begin position="52"/>
        <end position="73"/>
    </location>
</feature>
<feature type="domain" description="Major facilitator superfamily (MFS) profile" evidence="7">
    <location>
        <begin position="19"/>
        <end position="394"/>
    </location>
</feature>
<proteinExistence type="predicted"/>
<reference evidence="8 9" key="1">
    <citation type="journal article" date="2023" name="Int. J. Syst. Evol. Microbiol.">
        <title>Arthrobacter vasquezii sp. nov., isolated from a soil sample from Union Glacier, Antarctica.</title>
        <authorList>
            <person name="Valenzuela-Ibaceta F."/>
            <person name="Carrasco V."/>
            <person name="Lagos-Moraga S."/>
            <person name="Dietz-Vargas C."/>
            <person name="Navarro C.A."/>
            <person name="Perez-Donoso J.M."/>
        </authorList>
    </citation>
    <scope>NUCLEOTIDE SEQUENCE [LARGE SCALE GENOMIC DNA]</scope>
    <source>
        <strain evidence="8 9">EH-1B-1</strain>
    </source>
</reference>
<evidence type="ECO:0000313" key="9">
    <source>
        <dbReference type="Proteomes" id="UP001220456"/>
    </source>
</evidence>
<evidence type="ECO:0000256" key="3">
    <source>
        <dbReference type="ARBA" id="ARBA00022692"/>
    </source>
</evidence>
<sequence length="408" mass="42055">MSPVPAMPAERPTHTLVLAILALAVGGFGIGTTEFAIMGLLPNMVDDLGVDIPAGGHVISAYALGVVVGAPLLSTLGARLPHKRVALALMALFTVGNLSSYIAHDYGWLLVSRFISGLPHGAFFGVAAVIAASLSSPTRRAHAVAMVMMGLSIANVVGVPFATWLGQQFGWRTMFILVGFIGILTLLLIARFVPHQDVRDGASITRELGALKRGQVWMTLLIGTVGFGGFFAVYTYIAPTMTEVAGVSEAVLPIVVALYGLGMVAGNVVGGRLADISVLGTIYWVMGSISVCLLLFAVAVQWAPTALLFVFLVGAIGSALIPSLQVRLMDVSPDAPSLASSMNHAALNTANALGAFLGGAVIALGWGYTAPALVGAVLAAFGLGVALISGRMDRAATTPEKPVLAASR</sequence>
<evidence type="ECO:0000256" key="5">
    <source>
        <dbReference type="ARBA" id="ARBA00023136"/>
    </source>
</evidence>
<dbReference type="InterPro" id="IPR020846">
    <property type="entry name" value="MFS_dom"/>
</dbReference>
<feature type="transmembrane region" description="Helical" evidence="6">
    <location>
        <begin position="281"/>
        <end position="300"/>
    </location>
</feature>
<dbReference type="Pfam" id="PF07690">
    <property type="entry name" value="MFS_1"/>
    <property type="match status" value="1"/>
</dbReference>
<keyword evidence="4 6" id="KW-1133">Transmembrane helix</keyword>
<keyword evidence="5 6" id="KW-0472">Membrane</keyword>
<dbReference type="InterPro" id="IPR050189">
    <property type="entry name" value="MFS_Efflux_Transporters"/>
</dbReference>
<organism evidence="8 9">
    <name type="scientific">Arthrobacter vasquezii</name>
    <dbReference type="NCBI Taxonomy" id="2977629"/>
    <lineage>
        <taxon>Bacteria</taxon>
        <taxon>Bacillati</taxon>
        <taxon>Actinomycetota</taxon>
        <taxon>Actinomycetes</taxon>
        <taxon>Micrococcales</taxon>
        <taxon>Micrococcaceae</taxon>
        <taxon>Arthrobacter</taxon>
    </lineage>
</organism>
<dbReference type="Gene3D" id="1.20.1250.20">
    <property type="entry name" value="MFS general substrate transporter like domains"/>
    <property type="match status" value="1"/>
</dbReference>
<keyword evidence="9" id="KW-1185">Reference proteome</keyword>
<feature type="transmembrane region" description="Helical" evidence="6">
    <location>
        <begin position="85"/>
        <end position="104"/>
    </location>
</feature>
<feature type="transmembrane region" description="Helical" evidence="6">
    <location>
        <begin position="214"/>
        <end position="238"/>
    </location>
</feature>
<evidence type="ECO:0000256" key="2">
    <source>
        <dbReference type="ARBA" id="ARBA00022475"/>
    </source>
</evidence>
<dbReference type="Proteomes" id="UP001220456">
    <property type="component" value="Unassembled WGS sequence"/>
</dbReference>